<keyword evidence="4" id="KW-0788">Thiol protease</keyword>
<dbReference type="GO" id="GO:0006508">
    <property type="term" value="P:proteolysis"/>
    <property type="evidence" value="ECO:0007669"/>
    <property type="project" value="UniProtKB-KW"/>
</dbReference>
<dbReference type="Proteomes" id="UP000248039">
    <property type="component" value="Unassembled WGS sequence"/>
</dbReference>
<dbReference type="PANTHER" id="PTHR47359">
    <property type="entry name" value="PEPTIDOGLYCAN DL-ENDOPEPTIDASE CWLO"/>
    <property type="match status" value="1"/>
</dbReference>
<feature type="signal peptide" evidence="5">
    <location>
        <begin position="1"/>
        <end position="27"/>
    </location>
</feature>
<dbReference type="PANTHER" id="PTHR47359:SF3">
    <property type="entry name" value="NLP_P60 DOMAIN-CONTAINING PROTEIN-RELATED"/>
    <property type="match status" value="1"/>
</dbReference>
<evidence type="ECO:0000256" key="5">
    <source>
        <dbReference type="SAM" id="SignalP"/>
    </source>
</evidence>
<evidence type="ECO:0000259" key="6">
    <source>
        <dbReference type="PROSITE" id="PS51935"/>
    </source>
</evidence>
<evidence type="ECO:0000256" key="1">
    <source>
        <dbReference type="ARBA" id="ARBA00007074"/>
    </source>
</evidence>
<reference evidence="7 8" key="1">
    <citation type="submission" date="2018-03" db="EMBL/GenBank/DDBJ databases">
        <title>Bioinformatic expansion and discovery of thiopeptide antibiotics.</title>
        <authorList>
            <person name="Schwalen C.J."/>
            <person name="Hudson G.A."/>
            <person name="Mitchell D.A."/>
        </authorList>
    </citation>
    <scope>NUCLEOTIDE SEQUENCE [LARGE SCALE GENOMIC DNA]</scope>
    <source>
        <strain evidence="7 8">ATCC 21389</strain>
    </source>
</reference>
<evidence type="ECO:0000256" key="2">
    <source>
        <dbReference type="ARBA" id="ARBA00022670"/>
    </source>
</evidence>
<feature type="chain" id="PRO_5038960473" description="NlpC/P60 domain-containing protein" evidence="5">
    <location>
        <begin position="28"/>
        <end position="440"/>
    </location>
</feature>
<keyword evidence="5" id="KW-0732">Signal</keyword>
<dbReference type="PROSITE" id="PS51935">
    <property type="entry name" value="NLPC_P60"/>
    <property type="match status" value="1"/>
</dbReference>
<dbReference type="Gene3D" id="3.90.1720.10">
    <property type="entry name" value="endopeptidase domain like (from Nostoc punctiforme)"/>
    <property type="match status" value="1"/>
</dbReference>
<dbReference type="InterPro" id="IPR000064">
    <property type="entry name" value="NLP_P60_dom"/>
</dbReference>
<protein>
    <recommendedName>
        <fullName evidence="6">NlpC/P60 domain-containing protein</fullName>
    </recommendedName>
</protein>
<dbReference type="Pfam" id="PF00877">
    <property type="entry name" value="NLPC_P60"/>
    <property type="match status" value="1"/>
</dbReference>
<dbReference type="InterPro" id="IPR038765">
    <property type="entry name" value="Papain-like_cys_pep_sf"/>
</dbReference>
<gene>
    <name evidence="7" type="ORF">C7C46_02625</name>
</gene>
<evidence type="ECO:0000313" key="8">
    <source>
        <dbReference type="Proteomes" id="UP000248039"/>
    </source>
</evidence>
<proteinExistence type="inferred from homology"/>
<dbReference type="GO" id="GO:0008234">
    <property type="term" value="F:cysteine-type peptidase activity"/>
    <property type="evidence" value="ECO:0007669"/>
    <property type="project" value="UniProtKB-KW"/>
</dbReference>
<evidence type="ECO:0000313" key="7">
    <source>
        <dbReference type="EMBL" id="PYC87946.1"/>
    </source>
</evidence>
<keyword evidence="2" id="KW-0645">Protease</keyword>
<dbReference type="SUPFAM" id="SSF54001">
    <property type="entry name" value="Cysteine proteinases"/>
    <property type="match status" value="1"/>
</dbReference>
<feature type="domain" description="NlpC/P60" evidence="6">
    <location>
        <begin position="320"/>
        <end position="440"/>
    </location>
</feature>
<evidence type="ECO:0000256" key="4">
    <source>
        <dbReference type="ARBA" id="ARBA00022807"/>
    </source>
</evidence>
<name>A0A2V4NQE2_9ACTN</name>
<comment type="similarity">
    <text evidence="1">Belongs to the peptidase C40 family.</text>
</comment>
<organism evidence="7 8">
    <name type="scientific">Streptomyces tateyamensis</name>
    <dbReference type="NCBI Taxonomy" id="565073"/>
    <lineage>
        <taxon>Bacteria</taxon>
        <taxon>Bacillati</taxon>
        <taxon>Actinomycetota</taxon>
        <taxon>Actinomycetes</taxon>
        <taxon>Kitasatosporales</taxon>
        <taxon>Streptomycetaceae</taxon>
        <taxon>Streptomyces</taxon>
    </lineage>
</organism>
<dbReference type="AlphaFoldDB" id="A0A2V4NQE2"/>
<dbReference type="InterPro" id="IPR051794">
    <property type="entry name" value="PG_Endopeptidase_C40"/>
</dbReference>
<comment type="caution">
    <text evidence="7">The sequence shown here is derived from an EMBL/GenBank/DDBJ whole genome shotgun (WGS) entry which is preliminary data.</text>
</comment>
<keyword evidence="8" id="KW-1185">Reference proteome</keyword>
<sequence length="440" mass="44941">MRVARPVFSFAALAGLFAGPGVPAAAAAPVPAPVAVRGVAPALALGRPAAVRALAPALGRPAAVPADDPAPDGRPYPSAAEVDRARAEADLKAGAAGAIEAQLAGAKSELERTALLAEQAVEAYDGAQVRLTAARGAAAAAAEAATRAEAARAEAAERAAGLAAATYRAGTTPELSALDALLSARGPRAASEQAAAVGEAGRSTRQILDAATSTAREAAEAARTSRDCADAAERAVLAVAQARSQAQQRVAEQQSQVGRLAERREQLFGQLAAARQTTVDLERRRQDALDAIAAEQAAAAARAAAERANAAPPQPAPSAGTGAEQALAFAQGKLGLPYIWGGEGPDGYDCSGLTMLAWRAGGKRLTHFAADQYAESTPVSYRQLRPGDLVFWSTTGRPADIHHVALYLGDDQIIQAPHTGATITRSSLWALGTPDFYARP</sequence>
<accession>A0A2V4NQE2</accession>
<evidence type="ECO:0000256" key="3">
    <source>
        <dbReference type="ARBA" id="ARBA00022801"/>
    </source>
</evidence>
<dbReference type="EMBL" id="PYBW01000010">
    <property type="protein sequence ID" value="PYC87946.1"/>
    <property type="molecule type" value="Genomic_DNA"/>
</dbReference>
<keyword evidence="3" id="KW-0378">Hydrolase</keyword>